<dbReference type="AlphaFoldDB" id="A0A549ST08"/>
<dbReference type="Pfam" id="PF13471">
    <property type="entry name" value="Transglut_core3"/>
    <property type="match status" value="1"/>
</dbReference>
<accession>A0A549ST08</accession>
<comment type="caution">
    <text evidence="2">The sequence shown here is derived from an EMBL/GenBank/DDBJ whole genome shotgun (WGS) entry which is preliminary data.</text>
</comment>
<evidence type="ECO:0000313" key="3">
    <source>
        <dbReference type="Proteomes" id="UP000316781"/>
    </source>
</evidence>
<name>A0A549ST08_METSR</name>
<gene>
    <name evidence="2" type="ORF">FM996_11790</name>
</gene>
<evidence type="ECO:0000259" key="1">
    <source>
        <dbReference type="Pfam" id="PF13471"/>
    </source>
</evidence>
<evidence type="ECO:0000313" key="2">
    <source>
        <dbReference type="EMBL" id="TRL32751.1"/>
    </source>
</evidence>
<sequence>MSFPCKPESSEGFSLGRDAYGVVFDSETIILSLAYNKYIFVDGEAHIMLSGGLDNGLPLPKSVEELIDAGIIVRGSSREISPRLTDARGKRIAGLSNAHWRFRPIPNSNIRISLHQRVFALIDLASLAFGTKIYGIQYVIRTIQRCGNRATMSSIKTGNHATDIAELCAAIEWAKHFMPAKIDCLLWAGALVIGAIRSGVAVKFVIGVQHRPFVAHAWAETITGAISENPDLSSRMAVLLELSFPVSR</sequence>
<dbReference type="InterPro" id="IPR032708">
    <property type="entry name" value="McjB_C"/>
</dbReference>
<dbReference type="NCBIfam" id="NF033537">
    <property type="entry name" value="lasso_biosyn_B2"/>
    <property type="match status" value="1"/>
</dbReference>
<dbReference type="InterPro" id="IPR053521">
    <property type="entry name" value="McjB-like"/>
</dbReference>
<dbReference type="EMBL" id="VJMF01000045">
    <property type="protein sequence ID" value="TRL32751.1"/>
    <property type="molecule type" value="Genomic_DNA"/>
</dbReference>
<organism evidence="2 3">
    <name type="scientific">Methylosinus sporium</name>
    <dbReference type="NCBI Taxonomy" id="428"/>
    <lineage>
        <taxon>Bacteria</taxon>
        <taxon>Pseudomonadati</taxon>
        <taxon>Pseudomonadota</taxon>
        <taxon>Alphaproteobacteria</taxon>
        <taxon>Hyphomicrobiales</taxon>
        <taxon>Methylocystaceae</taxon>
        <taxon>Methylosinus</taxon>
    </lineage>
</organism>
<protein>
    <submittedName>
        <fullName evidence="2">Lasso peptide biosynthesis B2 protein</fullName>
    </submittedName>
</protein>
<reference evidence="2 3" key="1">
    <citation type="submission" date="2019-07" db="EMBL/GenBank/DDBJ databases">
        <title>Ln-dependent methylotrophs.</title>
        <authorList>
            <person name="Tani A."/>
        </authorList>
    </citation>
    <scope>NUCLEOTIDE SEQUENCE [LARGE SCALE GENOMIC DNA]</scope>
    <source>
        <strain evidence="2 3">SM89A</strain>
    </source>
</reference>
<proteinExistence type="predicted"/>
<dbReference type="Proteomes" id="UP000316781">
    <property type="component" value="Unassembled WGS sequence"/>
</dbReference>
<feature type="domain" description="Microcin J25-processing protein McjB C-terminal" evidence="1">
    <location>
        <begin position="138"/>
        <end position="239"/>
    </location>
</feature>